<dbReference type="Proteomes" id="UP000824128">
    <property type="component" value="Unassembled WGS sequence"/>
</dbReference>
<sequence>MSRAGRRRGVAVLAALVVLAAAALGALLMRDARERAAHERLLADYPVRYADLIARYAGEYALDPYLVLSIMRVESSFDSGAVSSAGASGLMQIMPETGEWIAGKLDLDGAYDESMLFDPACSVRFGCWFLRFLTDRFDGVRMHIVAAYNAGHGSVEKWLADPELSAGGLLTAIPFPETARYVEKVEAAYAAYRSLYPDLFTDGLVAGDAPA</sequence>
<proteinExistence type="predicted"/>
<dbReference type="InterPro" id="IPR023346">
    <property type="entry name" value="Lysozyme-like_dom_sf"/>
</dbReference>
<evidence type="ECO:0000313" key="3">
    <source>
        <dbReference type="Proteomes" id="UP000824128"/>
    </source>
</evidence>
<protein>
    <submittedName>
        <fullName evidence="2">Lytic transglycosylase domain-containing protein</fullName>
    </submittedName>
</protein>
<dbReference type="SUPFAM" id="SSF53955">
    <property type="entry name" value="Lysozyme-like"/>
    <property type="match status" value="1"/>
</dbReference>
<dbReference type="InterPro" id="IPR008258">
    <property type="entry name" value="Transglycosylase_SLT_dom_1"/>
</dbReference>
<dbReference type="CDD" id="cd16896">
    <property type="entry name" value="LT_Slt70-like"/>
    <property type="match status" value="1"/>
</dbReference>
<evidence type="ECO:0000313" key="2">
    <source>
        <dbReference type="EMBL" id="HIU94872.1"/>
    </source>
</evidence>
<feature type="domain" description="Transglycosylase SLT" evidence="1">
    <location>
        <begin position="52"/>
        <end position="160"/>
    </location>
</feature>
<reference evidence="2" key="2">
    <citation type="journal article" date="2021" name="PeerJ">
        <title>Extensive microbial diversity within the chicken gut microbiome revealed by metagenomics and culture.</title>
        <authorList>
            <person name="Gilroy R."/>
            <person name="Ravi A."/>
            <person name="Getino M."/>
            <person name="Pursley I."/>
            <person name="Horton D.L."/>
            <person name="Alikhan N.F."/>
            <person name="Baker D."/>
            <person name="Gharbi K."/>
            <person name="Hall N."/>
            <person name="Watson M."/>
            <person name="Adriaenssens E.M."/>
            <person name="Foster-Nyarko E."/>
            <person name="Jarju S."/>
            <person name="Secka A."/>
            <person name="Antonio M."/>
            <person name="Oren A."/>
            <person name="Chaudhuri R.R."/>
            <person name="La Ragione R."/>
            <person name="Hildebrand F."/>
            <person name="Pallen M.J."/>
        </authorList>
    </citation>
    <scope>NUCLEOTIDE SEQUENCE</scope>
    <source>
        <strain evidence="2">ChiGjej2B2-16831</strain>
    </source>
</reference>
<dbReference type="EMBL" id="DVNZ01000221">
    <property type="protein sequence ID" value="HIU94872.1"/>
    <property type="molecule type" value="Genomic_DNA"/>
</dbReference>
<organism evidence="2 3">
    <name type="scientific">Candidatus Aphodomorpha intestinavium</name>
    <dbReference type="NCBI Taxonomy" id="2840672"/>
    <lineage>
        <taxon>Bacteria</taxon>
        <taxon>Bacillati</taxon>
        <taxon>Bacillota</taxon>
        <taxon>Clostridia</taxon>
        <taxon>Eubacteriales</taxon>
        <taxon>Candidatus Aphodomorpha</taxon>
    </lineage>
</organism>
<dbReference type="Gene3D" id="1.10.530.10">
    <property type="match status" value="1"/>
</dbReference>
<name>A0A9D1SU32_9FIRM</name>
<reference evidence="2" key="1">
    <citation type="submission" date="2020-10" db="EMBL/GenBank/DDBJ databases">
        <authorList>
            <person name="Gilroy R."/>
        </authorList>
    </citation>
    <scope>NUCLEOTIDE SEQUENCE</scope>
    <source>
        <strain evidence="2">ChiGjej2B2-16831</strain>
    </source>
</reference>
<dbReference type="AlphaFoldDB" id="A0A9D1SU32"/>
<accession>A0A9D1SU32</accession>
<gene>
    <name evidence="2" type="ORF">IAD24_06895</name>
</gene>
<comment type="caution">
    <text evidence="2">The sequence shown here is derived from an EMBL/GenBank/DDBJ whole genome shotgun (WGS) entry which is preliminary data.</text>
</comment>
<evidence type="ECO:0000259" key="1">
    <source>
        <dbReference type="Pfam" id="PF01464"/>
    </source>
</evidence>
<dbReference type="PANTHER" id="PTHR37423">
    <property type="entry name" value="SOLUBLE LYTIC MUREIN TRANSGLYCOSYLASE-RELATED"/>
    <property type="match status" value="1"/>
</dbReference>
<dbReference type="Pfam" id="PF01464">
    <property type="entry name" value="SLT"/>
    <property type="match status" value="1"/>
</dbReference>
<dbReference type="PANTHER" id="PTHR37423:SF2">
    <property type="entry name" value="MEMBRANE-BOUND LYTIC MUREIN TRANSGLYCOSYLASE C"/>
    <property type="match status" value="1"/>
</dbReference>